<keyword evidence="3 5" id="KW-1133">Transmembrane helix</keyword>
<keyword evidence="4 5" id="KW-0472">Membrane</keyword>
<organism evidence="6 7">
    <name type="scientific">Lacicoccus qingdaonensis</name>
    <dbReference type="NCBI Taxonomy" id="576118"/>
    <lineage>
        <taxon>Bacteria</taxon>
        <taxon>Bacillati</taxon>
        <taxon>Bacillota</taxon>
        <taxon>Bacilli</taxon>
        <taxon>Bacillales</taxon>
        <taxon>Salinicoccaceae</taxon>
        <taxon>Lacicoccus</taxon>
    </lineage>
</organism>
<evidence type="ECO:0000256" key="4">
    <source>
        <dbReference type="ARBA" id="ARBA00023136"/>
    </source>
</evidence>
<evidence type="ECO:0000256" key="1">
    <source>
        <dbReference type="ARBA" id="ARBA00004141"/>
    </source>
</evidence>
<name>A0A1G9F8Z1_9BACL</name>
<feature type="transmembrane region" description="Helical" evidence="5">
    <location>
        <begin position="159"/>
        <end position="177"/>
    </location>
</feature>
<evidence type="ECO:0000313" key="7">
    <source>
        <dbReference type="Proteomes" id="UP000199008"/>
    </source>
</evidence>
<dbReference type="InterPro" id="IPR026046">
    <property type="entry name" value="UBIAD1"/>
</dbReference>
<dbReference type="GO" id="GO:0016020">
    <property type="term" value="C:membrane"/>
    <property type="evidence" value="ECO:0007669"/>
    <property type="project" value="UniProtKB-SubCell"/>
</dbReference>
<protein>
    <submittedName>
        <fullName evidence="6">1,4-dihydroxy-2-naphthoate octaprenyltransferase</fullName>
    </submittedName>
</protein>
<dbReference type="Proteomes" id="UP000199008">
    <property type="component" value="Unassembled WGS sequence"/>
</dbReference>
<sequence length="249" mass="27246">MVNFKYLKGFGMLTRILAVVFSSFVTILSTSIPLVLYYPELNNGTVMLLIGVLLLGSFLPHGLLTHIVNDLADFKSGTDEHSPGVLSGGSRVIQTRQFTYRQLKLFGIVLSAVMMSAAILFFISGHIELGILTVIGIWGALSYSIKSFIFAYRPFAGEWLSLFPSMLFLGLAAPWIMLDASPLWAWFNAAVNAVWCMAWVMVHHMPDIDADQRARPVCGKQMGQAGGAYACSHLPDSGCCTCSNNDINP</sequence>
<feature type="transmembrane region" description="Helical" evidence="5">
    <location>
        <begin position="44"/>
        <end position="64"/>
    </location>
</feature>
<dbReference type="InterPro" id="IPR000537">
    <property type="entry name" value="UbiA_prenyltransferase"/>
</dbReference>
<dbReference type="CDD" id="cd13962">
    <property type="entry name" value="PT_UbiA_UBIAD1"/>
    <property type="match status" value="1"/>
</dbReference>
<dbReference type="RefSeq" id="WP_245696677.1">
    <property type="nucleotide sequence ID" value="NZ_FNFY01000011.1"/>
</dbReference>
<keyword evidence="6" id="KW-0808">Transferase</keyword>
<dbReference type="Pfam" id="PF01040">
    <property type="entry name" value="UbiA"/>
    <property type="match status" value="1"/>
</dbReference>
<evidence type="ECO:0000313" key="6">
    <source>
        <dbReference type="EMBL" id="SDK84867.1"/>
    </source>
</evidence>
<feature type="transmembrane region" description="Helical" evidence="5">
    <location>
        <begin position="12"/>
        <end position="38"/>
    </location>
</feature>
<dbReference type="AlphaFoldDB" id="A0A1G9F8Z1"/>
<feature type="transmembrane region" description="Helical" evidence="5">
    <location>
        <begin position="105"/>
        <end position="123"/>
    </location>
</feature>
<dbReference type="EMBL" id="FNFY01000011">
    <property type="protein sequence ID" value="SDK84867.1"/>
    <property type="molecule type" value="Genomic_DNA"/>
</dbReference>
<keyword evidence="7" id="KW-1185">Reference proteome</keyword>
<evidence type="ECO:0000256" key="5">
    <source>
        <dbReference type="SAM" id="Phobius"/>
    </source>
</evidence>
<feature type="transmembrane region" description="Helical" evidence="5">
    <location>
        <begin position="183"/>
        <end position="202"/>
    </location>
</feature>
<dbReference type="STRING" id="576118.SAMN05216216_11135"/>
<dbReference type="GO" id="GO:0004659">
    <property type="term" value="F:prenyltransferase activity"/>
    <property type="evidence" value="ECO:0007669"/>
    <property type="project" value="InterPro"/>
</dbReference>
<gene>
    <name evidence="6" type="ORF">SAMN05216216_11135</name>
</gene>
<feature type="transmembrane region" description="Helical" evidence="5">
    <location>
        <begin position="129"/>
        <end position="152"/>
    </location>
</feature>
<evidence type="ECO:0000256" key="2">
    <source>
        <dbReference type="ARBA" id="ARBA00022692"/>
    </source>
</evidence>
<keyword evidence="2 5" id="KW-0812">Transmembrane</keyword>
<evidence type="ECO:0000256" key="3">
    <source>
        <dbReference type="ARBA" id="ARBA00022989"/>
    </source>
</evidence>
<proteinExistence type="predicted"/>
<accession>A0A1G9F8Z1</accession>
<reference evidence="7" key="1">
    <citation type="submission" date="2016-10" db="EMBL/GenBank/DDBJ databases">
        <authorList>
            <person name="Varghese N."/>
            <person name="Submissions S."/>
        </authorList>
    </citation>
    <scope>NUCLEOTIDE SEQUENCE [LARGE SCALE GENOMIC DNA]</scope>
    <source>
        <strain evidence="7">CGMCC 1.8895</strain>
    </source>
</reference>
<comment type="subcellular location">
    <subcellularLocation>
        <location evidence="1">Membrane</location>
        <topology evidence="1">Multi-pass membrane protein</topology>
    </subcellularLocation>
</comment>